<evidence type="ECO:0000313" key="3">
    <source>
        <dbReference type="Proteomes" id="UP001595828"/>
    </source>
</evidence>
<sequence>MSGPPLAPRALTQRWRSLTGGGPAQMVPQGRLSGPMPWVIAIMVLLTAIAAASGMALRNAAHAASADLSGGVTVQIVTALPAERARQANNALATLRTAPGVAHVRLVPQDEVDALIEPWLGTRSNDPAAADALPIPALIDARLTGPVDEPRLEALRKRLAPVAPAARVDAQAGWLEPVFDALASLQWLALALIVLLAVATGAAVLLATRTALNTHRATIEIIHLLGGTDGQIARVFQRSIAIDAMAGSALGLGLAVVVVQLLARQFGQLGSGAIAAGSLGWLDWAALGLVPLGAIALSAITARFAVFRALKAML</sequence>
<feature type="transmembrane region" description="Helical" evidence="1">
    <location>
        <begin position="185"/>
        <end position="207"/>
    </location>
</feature>
<keyword evidence="2" id="KW-0131">Cell cycle</keyword>
<protein>
    <submittedName>
        <fullName evidence="2">Cell division protein FtsX</fullName>
    </submittedName>
</protein>
<keyword evidence="2" id="KW-0132">Cell division</keyword>
<evidence type="ECO:0000256" key="1">
    <source>
        <dbReference type="SAM" id="Phobius"/>
    </source>
</evidence>
<dbReference type="GO" id="GO:0051301">
    <property type="term" value="P:cell division"/>
    <property type="evidence" value="ECO:0007669"/>
    <property type="project" value="UniProtKB-KW"/>
</dbReference>
<evidence type="ECO:0000313" key="2">
    <source>
        <dbReference type="EMBL" id="MFC4293467.1"/>
    </source>
</evidence>
<keyword evidence="1" id="KW-0472">Membrane</keyword>
<dbReference type="EMBL" id="JBHSDR010000003">
    <property type="protein sequence ID" value="MFC4293467.1"/>
    <property type="molecule type" value="Genomic_DNA"/>
</dbReference>
<gene>
    <name evidence="2" type="ORF">ACFO0A_00170</name>
</gene>
<reference evidence="3" key="1">
    <citation type="journal article" date="2019" name="Int. J. Syst. Evol. Microbiol.">
        <title>The Global Catalogue of Microorganisms (GCM) 10K type strain sequencing project: providing services to taxonomists for standard genome sequencing and annotation.</title>
        <authorList>
            <consortium name="The Broad Institute Genomics Platform"/>
            <consortium name="The Broad Institute Genome Sequencing Center for Infectious Disease"/>
            <person name="Wu L."/>
            <person name="Ma J."/>
        </authorList>
    </citation>
    <scope>NUCLEOTIDE SEQUENCE [LARGE SCALE GENOMIC DNA]</scope>
    <source>
        <strain evidence="3">CGMCC 1.12989</strain>
    </source>
</reference>
<feature type="transmembrane region" description="Helical" evidence="1">
    <location>
        <begin position="38"/>
        <end position="57"/>
    </location>
</feature>
<keyword evidence="1" id="KW-1133">Transmembrane helix</keyword>
<proteinExistence type="predicted"/>
<accession>A0ABV8RKL6</accession>
<name>A0ABV8RKL6_9SPHN</name>
<dbReference type="PANTHER" id="PTHR47755">
    <property type="entry name" value="CELL DIVISION PROTEIN FTSX"/>
    <property type="match status" value="1"/>
</dbReference>
<comment type="caution">
    <text evidence="2">The sequence shown here is derived from an EMBL/GenBank/DDBJ whole genome shotgun (WGS) entry which is preliminary data.</text>
</comment>
<dbReference type="Proteomes" id="UP001595828">
    <property type="component" value="Unassembled WGS sequence"/>
</dbReference>
<dbReference type="InterPro" id="IPR004513">
    <property type="entry name" value="FtsX"/>
</dbReference>
<feature type="transmembrane region" description="Helical" evidence="1">
    <location>
        <begin position="240"/>
        <end position="264"/>
    </location>
</feature>
<dbReference type="PANTHER" id="PTHR47755:SF1">
    <property type="entry name" value="CELL DIVISION PROTEIN FTSX"/>
    <property type="match status" value="1"/>
</dbReference>
<dbReference type="RefSeq" id="WP_379536963.1">
    <property type="nucleotide sequence ID" value="NZ_JBHSDR010000003.1"/>
</dbReference>
<feature type="transmembrane region" description="Helical" evidence="1">
    <location>
        <begin position="284"/>
        <end position="306"/>
    </location>
</feature>
<keyword evidence="1" id="KW-0812">Transmembrane</keyword>
<organism evidence="2 3">
    <name type="scientific">Novosphingobium tardum</name>
    <dbReference type="NCBI Taxonomy" id="1538021"/>
    <lineage>
        <taxon>Bacteria</taxon>
        <taxon>Pseudomonadati</taxon>
        <taxon>Pseudomonadota</taxon>
        <taxon>Alphaproteobacteria</taxon>
        <taxon>Sphingomonadales</taxon>
        <taxon>Sphingomonadaceae</taxon>
        <taxon>Novosphingobium</taxon>
    </lineage>
</organism>
<keyword evidence="3" id="KW-1185">Reference proteome</keyword>